<keyword evidence="2" id="KW-0732">Signal</keyword>
<dbReference type="Pfam" id="PF12293">
    <property type="entry name" value="T4BSS_DotH_IcmK"/>
    <property type="match status" value="1"/>
</dbReference>
<evidence type="ECO:0000313" key="3">
    <source>
        <dbReference type="EMBL" id="ARJ57940.1"/>
    </source>
</evidence>
<feature type="region of interest" description="Disordered" evidence="1">
    <location>
        <begin position="34"/>
        <end position="88"/>
    </location>
</feature>
<keyword evidence="3" id="KW-0614">Plasmid</keyword>
<proteinExistence type="predicted"/>
<dbReference type="RefSeq" id="WP_254176689.1">
    <property type="nucleotide sequence ID" value="NZ_KX893538.1"/>
</dbReference>
<evidence type="ECO:0000256" key="1">
    <source>
        <dbReference type="SAM" id="MobiDB-lite"/>
    </source>
</evidence>
<feature type="compositionally biased region" description="Low complexity" evidence="1">
    <location>
        <begin position="37"/>
        <end position="58"/>
    </location>
</feature>
<geneLocation type="plasmid" evidence="3">
    <name>pG20</name>
</geneLocation>
<feature type="signal peptide" evidence="2">
    <location>
        <begin position="1"/>
        <end position="20"/>
    </location>
</feature>
<protein>
    <submittedName>
        <fullName evidence="3">Putative conjugal transfer protein TraN</fullName>
    </submittedName>
</protein>
<name>A0A1W6C0L6_PSEFL</name>
<sequence>MKPFQLVMPMLVLAINTAFAQEVQAPQSGEMLPGAEQQTLQQQPVQQQPAQQQMQQQQPAPPAPGQWVQVKGPGVPGNFPVPPGQANTNVNPQMQNAFPQTNYGAGNYAVGGQPQNNVVNQPQQNGVAPLPPLEPPAGSTDFDEAMKVVAPFAPGKIREMRGSLEETRKAKAYQPVRAIPRITSVSVDLSPGASLPVLRVMPGEISNLVILDSTGAPWPLAITPRISKDDIFTAEWMKGSHVVVVSTTSSYESGNLALFLQGATTPVVVKLVTGEPDGKGEKSRIVDARLDMRIPGRGPNAIAPLMGPGKIALYDDTLQAFLDGIPPKDARAVVAHGDVPTHTKVWQYNGDIFVRTQQDIQTAFDQSLASGDGTKVYRLPATPFVTLSQMGQKVTLQLDIN</sequence>
<feature type="compositionally biased region" description="Low complexity" evidence="1">
    <location>
        <begin position="65"/>
        <end position="78"/>
    </location>
</feature>
<dbReference type="EMBL" id="KX893538">
    <property type="protein sequence ID" value="ARJ57940.1"/>
    <property type="molecule type" value="Genomic_DNA"/>
</dbReference>
<feature type="region of interest" description="Disordered" evidence="1">
    <location>
        <begin position="101"/>
        <end position="137"/>
    </location>
</feature>
<dbReference type="InterPro" id="IPR022073">
    <property type="entry name" value="T4BSS_DotH_IcmK"/>
</dbReference>
<accession>A0A1W6C0L6</accession>
<feature type="chain" id="PRO_5013003892" evidence="2">
    <location>
        <begin position="21"/>
        <end position="401"/>
    </location>
</feature>
<dbReference type="AlphaFoldDB" id="A0A1W6C0L6"/>
<organism evidence="3">
    <name type="scientific">Pseudomonas fluorescens</name>
    <dbReference type="NCBI Taxonomy" id="294"/>
    <lineage>
        <taxon>Bacteria</taxon>
        <taxon>Pseudomonadati</taxon>
        <taxon>Pseudomonadota</taxon>
        <taxon>Gammaproteobacteria</taxon>
        <taxon>Pseudomonadales</taxon>
        <taxon>Pseudomonadaceae</taxon>
        <taxon>Pseudomonas</taxon>
    </lineage>
</organism>
<feature type="compositionally biased region" description="Low complexity" evidence="1">
    <location>
        <begin position="110"/>
        <end position="127"/>
    </location>
</feature>
<evidence type="ECO:0000256" key="2">
    <source>
        <dbReference type="SAM" id="SignalP"/>
    </source>
</evidence>
<reference evidence="3" key="1">
    <citation type="submission" date="2016-09" db="EMBL/GenBank/DDBJ databases">
        <title>IS1411 activates the second repA gene of the plasmid pG20 in Pseudomonas fluorescens PC20.</title>
        <authorList>
            <person name="Naanuri E."/>
            <person name="Heinaru E."/>
            <person name="Joesaar M."/>
            <person name="Heinaru A."/>
        </authorList>
    </citation>
    <scope>NUCLEOTIDE SEQUENCE</scope>
    <source>
        <strain evidence="3">PC20</strain>
        <plasmid evidence="3">pG20</plasmid>
    </source>
</reference>